<keyword evidence="1" id="KW-1133">Transmembrane helix</keyword>
<organism evidence="2 3">
    <name type="scientific">Micromonospora craterilacus</name>
    <dbReference type="NCBI Taxonomy" id="1655439"/>
    <lineage>
        <taxon>Bacteria</taxon>
        <taxon>Bacillati</taxon>
        <taxon>Actinomycetota</taxon>
        <taxon>Actinomycetes</taxon>
        <taxon>Micromonosporales</taxon>
        <taxon>Micromonosporaceae</taxon>
        <taxon>Micromonospora</taxon>
    </lineage>
</organism>
<accession>A0A2W2FRP3</accession>
<comment type="caution">
    <text evidence="2">The sequence shown here is derived from an EMBL/GenBank/DDBJ whole genome shotgun (WGS) entry which is preliminary data.</text>
</comment>
<feature type="transmembrane region" description="Helical" evidence="1">
    <location>
        <begin position="119"/>
        <end position="143"/>
    </location>
</feature>
<feature type="transmembrane region" description="Helical" evidence="1">
    <location>
        <begin position="12"/>
        <end position="33"/>
    </location>
</feature>
<name>A0A2W2FRP3_9ACTN</name>
<evidence type="ECO:0008006" key="4">
    <source>
        <dbReference type="Google" id="ProtNLM"/>
    </source>
</evidence>
<dbReference type="OrthoDB" id="4698148at2"/>
<dbReference type="Proteomes" id="UP000248924">
    <property type="component" value="Unassembled WGS sequence"/>
</dbReference>
<keyword evidence="1" id="KW-0812">Transmembrane</keyword>
<protein>
    <recommendedName>
        <fullName evidence="4">DUF2306 domain-containing protein</fullName>
    </recommendedName>
</protein>
<evidence type="ECO:0000313" key="2">
    <source>
        <dbReference type="EMBL" id="PZG17674.1"/>
    </source>
</evidence>
<dbReference type="Pfam" id="PF10067">
    <property type="entry name" value="DUF2306"/>
    <property type="match status" value="1"/>
</dbReference>
<feature type="transmembrane region" description="Helical" evidence="1">
    <location>
        <begin position="91"/>
        <end position="113"/>
    </location>
</feature>
<keyword evidence="1" id="KW-0472">Membrane</keyword>
<evidence type="ECO:0000313" key="3">
    <source>
        <dbReference type="Proteomes" id="UP000248924"/>
    </source>
</evidence>
<dbReference type="EMBL" id="POTY01000083">
    <property type="protein sequence ID" value="PZG17674.1"/>
    <property type="molecule type" value="Genomic_DNA"/>
</dbReference>
<feature type="transmembrane region" description="Helical" evidence="1">
    <location>
        <begin position="187"/>
        <end position="205"/>
    </location>
</feature>
<keyword evidence="3" id="KW-1185">Reference proteome</keyword>
<reference evidence="2 3" key="1">
    <citation type="submission" date="2018-01" db="EMBL/GenBank/DDBJ databases">
        <title>Draft genome sequence of Jishengella sp. NA12.</title>
        <authorList>
            <person name="Sahin N."/>
            <person name="Ay H."/>
            <person name="Saygin H."/>
        </authorList>
    </citation>
    <scope>NUCLEOTIDE SEQUENCE [LARGE SCALE GENOMIC DNA]</scope>
    <source>
        <strain evidence="2 3">NA12</strain>
    </source>
</reference>
<proteinExistence type="predicted"/>
<gene>
    <name evidence="2" type="ORF">C1I95_14955</name>
</gene>
<dbReference type="InterPro" id="IPR018750">
    <property type="entry name" value="DUF2306_membrane"/>
</dbReference>
<evidence type="ECO:0000256" key="1">
    <source>
        <dbReference type="SAM" id="Phobius"/>
    </source>
</evidence>
<sequence>MSVNRSGRREWLIPTGLILLALVPVVAGAIRVADLSTGPVVTPDNARFVHDPLPVVVHAVAASLYCLLGAFQFAPGFRRRHLRWHRAAGRVLVPAGLLTGLSGIWMSLFYPLLPIDGELLIGLRISFGSAMVVCIVLGFVAILRRDITRHRAWMIRGYAIGQGAGTQFLTHLPWMLVSGPPDELPRALLHAAGWLINIAVAEWIIRAGSARRPASTAGG</sequence>
<dbReference type="AlphaFoldDB" id="A0A2W2FRP3"/>
<dbReference type="RefSeq" id="WP_111214440.1">
    <property type="nucleotide sequence ID" value="NZ_POTY01000083.1"/>
</dbReference>
<feature type="transmembrane region" description="Helical" evidence="1">
    <location>
        <begin position="155"/>
        <end position="175"/>
    </location>
</feature>
<feature type="transmembrane region" description="Helical" evidence="1">
    <location>
        <begin position="53"/>
        <end position="71"/>
    </location>
</feature>